<gene>
    <name evidence="1" type="ORF">BV25DRAFT_1921261</name>
</gene>
<dbReference type="Proteomes" id="UP000814140">
    <property type="component" value="Unassembled WGS sequence"/>
</dbReference>
<evidence type="ECO:0000313" key="1">
    <source>
        <dbReference type="EMBL" id="KAI0056107.1"/>
    </source>
</evidence>
<reference evidence="1" key="2">
    <citation type="journal article" date="2022" name="New Phytol.">
        <title>Evolutionary transition to the ectomycorrhizal habit in the genomes of a hyperdiverse lineage of mushroom-forming fungi.</title>
        <authorList>
            <person name="Looney B."/>
            <person name="Miyauchi S."/>
            <person name="Morin E."/>
            <person name="Drula E."/>
            <person name="Courty P.E."/>
            <person name="Kohler A."/>
            <person name="Kuo A."/>
            <person name="LaButti K."/>
            <person name="Pangilinan J."/>
            <person name="Lipzen A."/>
            <person name="Riley R."/>
            <person name="Andreopoulos W."/>
            <person name="He G."/>
            <person name="Johnson J."/>
            <person name="Nolan M."/>
            <person name="Tritt A."/>
            <person name="Barry K.W."/>
            <person name="Grigoriev I.V."/>
            <person name="Nagy L.G."/>
            <person name="Hibbett D."/>
            <person name="Henrissat B."/>
            <person name="Matheny P.B."/>
            <person name="Labbe J."/>
            <person name="Martin F.M."/>
        </authorList>
    </citation>
    <scope>NUCLEOTIDE SEQUENCE</scope>
    <source>
        <strain evidence="1">HHB10654</strain>
    </source>
</reference>
<protein>
    <submittedName>
        <fullName evidence="1">Uncharacterized protein</fullName>
    </submittedName>
</protein>
<organism evidence="1 2">
    <name type="scientific">Artomyces pyxidatus</name>
    <dbReference type="NCBI Taxonomy" id="48021"/>
    <lineage>
        <taxon>Eukaryota</taxon>
        <taxon>Fungi</taxon>
        <taxon>Dikarya</taxon>
        <taxon>Basidiomycota</taxon>
        <taxon>Agaricomycotina</taxon>
        <taxon>Agaricomycetes</taxon>
        <taxon>Russulales</taxon>
        <taxon>Auriscalpiaceae</taxon>
        <taxon>Artomyces</taxon>
    </lineage>
</organism>
<proteinExistence type="predicted"/>
<reference evidence="1" key="1">
    <citation type="submission" date="2021-03" db="EMBL/GenBank/DDBJ databases">
        <authorList>
            <consortium name="DOE Joint Genome Institute"/>
            <person name="Ahrendt S."/>
            <person name="Looney B.P."/>
            <person name="Miyauchi S."/>
            <person name="Morin E."/>
            <person name="Drula E."/>
            <person name="Courty P.E."/>
            <person name="Chicoki N."/>
            <person name="Fauchery L."/>
            <person name="Kohler A."/>
            <person name="Kuo A."/>
            <person name="Labutti K."/>
            <person name="Pangilinan J."/>
            <person name="Lipzen A."/>
            <person name="Riley R."/>
            <person name="Andreopoulos W."/>
            <person name="He G."/>
            <person name="Johnson J."/>
            <person name="Barry K.W."/>
            <person name="Grigoriev I.V."/>
            <person name="Nagy L."/>
            <person name="Hibbett D."/>
            <person name="Henrissat B."/>
            <person name="Matheny P.B."/>
            <person name="Labbe J."/>
            <person name="Martin F."/>
        </authorList>
    </citation>
    <scope>NUCLEOTIDE SEQUENCE</scope>
    <source>
        <strain evidence="1">HHB10654</strain>
    </source>
</reference>
<evidence type="ECO:0000313" key="2">
    <source>
        <dbReference type="Proteomes" id="UP000814140"/>
    </source>
</evidence>
<name>A0ACB8SIK3_9AGAM</name>
<accession>A0ACB8SIK3</accession>
<dbReference type="EMBL" id="MU277271">
    <property type="protein sequence ID" value="KAI0056107.1"/>
    <property type="molecule type" value="Genomic_DNA"/>
</dbReference>
<keyword evidence="2" id="KW-1185">Reference proteome</keyword>
<comment type="caution">
    <text evidence="1">The sequence shown here is derived from an EMBL/GenBank/DDBJ whole genome shotgun (WGS) entry which is preliminary data.</text>
</comment>
<sequence length="205" mass="22138">MAKVFEIAYASASEAYKQEPEKTISPTLEILRKTEGLVDVFNGIQVEEPNFIAVLGWETLEAHQRMMDAKESYAVFMSALSASLAPGSQVTMIHVSFTADPRPAFRAPVAELAWLTPKPGVAKAAVAAVLDKIVAYSNDASSPAVGGSYGSTHERPDIFVFTLGWPSVEAHLNAKKSAPLGPIVEELGQLITVEMKHGKLQEDKQ</sequence>